<gene>
    <name evidence="1" type="ORF">METZ01_LOCUS332424</name>
</gene>
<dbReference type="AlphaFoldDB" id="A0A382Q3K7"/>
<dbReference type="EMBL" id="UINC01111390">
    <property type="protein sequence ID" value="SVC79570.1"/>
    <property type="molecule type" value="Genomic_DNA"/>
</dbReference>
<organism evidence="1">
    <name type="scientific">marine metagenome</name>
    <dbReference type="NCBI Taxonomy" id="408172"/>
    <lineage>
        <taxon>unclassified sequences</taxon>
        <taxon>metagenomes</taxon>
        <taxon>ecological metagenomes</taxon>
    </lineage>
</organism>
<feature type="non-terminal residue" evidence="1">
    <location>
        <position position="1"/>
    </location>
</feature>
<proteinExistence type="predicted"/>
<feature type="non-terminal residue" evidence="1">
    <location>
        <position position="23"/>
    </location>
</feature>
<name>A0A382Q3K7_9ZZZZ</name>
<evidence type="ECO:0000313" key="1">
    <source>
        <dbReference type="EMBL" id="SVC79570.1"/>
    </source>
</evidence>
<accession>A0A382Q3K7</accession>
<reference evidence="1" key="1">
    <citation type="submission" date="2018-05" db="EMBL/GenBank/DDBJ databases">
        <authorList>
            <person name="Lanie J.A."/>
            <person name="Ng W.-L."/>
            <person name="Kazmierczak K.M."/>
            <person name="Andrzejewski T.M."/>
            <person name="Davidsen T.M."/>
            <person name="Wayne K.J."/>
            <person name="Tettelin H."/>
            <person name="Glass J.I."/>
            <person name="Rusch D."/>
            <person name="Podicherti R."/>
            <person name="Tsui H.-C.T."/>
            <person name="Winkler M.E."/>
        </authorList>
    </citation>
    <scope>NUCLEOTIDE SEQUENCE</scope>
</reference>
<protein>
    <submittedName>
        <fullName evidence="1">Uncharacterized protein</fullName>
    </submittedName>
</protein>
<sequence length="23" mass="2634">QSVGVSRLWDLPRGCWLRTGPHL</sequence>